<dbReference type="PANTHER" id="PTHR43401:SF2">
    <property type="entry name" value="L-THREONINE 3-DEHYDROGENASE"/>
    <property type="match status" value="1"/>
</dbReference>
<protein>
    <submittedName>
        <fullName evidence="6">Sorbitol dehydrogenase</fullName>
    </submittedName>
</protein>
<dbReference type="GO" id="GO:0016491">
    <property type="term" value="F:oxidoreductase activity"/>
    <property type="evidence" value="ECO:0007669"/>
    <property type="project" value="UniProtKB-KW"/>
</dbReference>
<comment type="caution">
    <text evidence="6">The sequence shown here is derived from an EMBL/GenBank/DDBJ whole genome shotgun (WGS) entry which is preliminary data.</text>
</comment>
<dbReference type="SUPFAM" id="SSF50129">
    <property type="entry name" value="GroES-like"/>
    <property type="match status" value="1"/>
</dbReference>
<dbReference type="SMART" id="SM00829">
    <property type="entry name" value="PKS_ER"/>
    <property type="match status" value="1"/>
</dbReference>
<dbReference type="RefSeq" id="WP_079421425.1">
    <property type="nucleotide sequence ID" value="NZ_MBTG01000073.1"/>
</dbReference>
<dbReference type="OrthoDB" id="9806940at2"/>
<dbReference type="InterPro" id="IPR020843">
    <property type="entry name" value="ER"/>
</dbReference>
<organism evidence="6 7">
    <name type="scientific">Paenibacillus ferrarius</name>
    <dbReference type="NCBI Taxonomy" id="1469647"/>
    <lineage>
        <taxon>Bacteria</taxon>
        <taxon>Bacillati</taxon>
        <taxon>Bacillota</taxon>
        <taxon>Bacilli</taxon>
        <taxon>Bacillales</taxon>
        <taxon>Paenibacillaceae</taxon>
        <taxon>Paenibacillus</taxon>
    </lineage>
</organism>
<dbReference type="Gene3D" id="3.90.180.10">
    <property type="entry name" value="Medium-chain alcohol dehydrogenases, catalytic domain"/>
    <property type="match status" value="1"/>
</dbReference>
<keyword evidence="3" id="KW-0560">Oxidoreductase</keyword>
<dbReference type="InterPro" id="IPR011032">
    <property type="entry name" value="GroES-like_sf"/>
</dbReference>
<dbReference type="InterPro" id="IPR036291">
    <property type="entry name" value="NAD(P)-bd_dom_sf"/>
</dbReference>
<dbReference type="PROSITE" id="PS00059">
    <property type="entry name" value="ADH_ZINC"/>
    <property type="match status" value="1"/>
</dbReference>
<evidence type="ECO:0000256" key="2">
    <source>
        <dbReference type="ARBA" id="ARBA00022833"/>
    </source>
</evidence>
<dbReference type="InterPro" id="IPR002328">
    <property type="entry name" value="ADH_Zn_CS"/>
</dbReference>
<dbReference type="InterPro" id="IPR013154">
    <property type="entry name" value="ADH-like_N"/>
</dbReference>
<sequence>MKSLVVDKDGQLAIREIAKPVHGEYQALVKMVSCGICRGTDMKLIHGEFKGFDTYPAVLGHEGVGRVVETGARVRHLQVGDLVLLPFLEGVTDGVHSGWGAFSEYAVVGDSKSLLEDGKGPGYPEFSEAYYAQQRLPHDIDITVAPMIITFREVLSACKRFGFRPNASVVVFGAGPVGLAFVTFAKLLGMGPIIASVTSDAKVEEALQAGAHYAFNSKQCDLTAAVRNICHNGVDFSVDAVGKNEIINQSMELLAPYGHICCYGISPETQMRLDWTKAPYNWHLDFIQWPSKLEESESHLQVMNWIACGVLKPEAFVSTVFDFDHILEAFELVGTNSGLKKTVITFK</sequence>
<comment type="cofactor">
    <cofactor evidence="4">
        <name>Zn(2+)</name>
        <dbReference type="ChEBI" id="CHEBI:29105"/>
    </cofactor>
</comment>
<evidence type="ECO:0000313" key="6">
    <source>
        <dbReference type="EMBL" id="OPH46657.1"/>
    </source>
</evidence>
<dbReference type="Proteomes" id="UP000190626">
    <property type="component" value="Unassembled WGS sequence"/>
</dbReference>
<keyword evidence="1 4" id="KW-0479">Metal-binding</keyword>
<gene>
    <name evidence="6" type="ORF">BC351_14315</name>
</gene>
<comment type="similarity">
    <text evidence="4">Belongs to the zinc-containing alcohol dehydrogenase family.</text>
</comment>
<evidence type="ECO:0000256" key="4">
    <source>
        <dbReference type="RuleBase" id="RU361277"/>
    </source>
</evidence>
<evidence type="ECO:0000313" key="7">
    <source>
        <dbReference type="Proteomes" id="UP000190626"/>
    </source>
</evidence>
<keyword evidence="7" id="KW-1185">Reference proteome</keyword>
<accession>A0A1V4H6J4</accession>
<evidence type="ECO:0000256" key="3">
    <source>
        <dbReference type="ARBA" id="ARBA00023002"/>
    </source>
</evidence>
<dbReference type="Gene3D" id="3.40.50.720">
    <property type="entry name" value="NAD(P)-binding Rossmann-like Domain"/>
    <property type="match status" value="1"/>
</dbReference>
<proteinExistence type="inferred from homology"/>
<dbReference type="EMBL" id="MBTG01000073">
    <property type="protein sequence ID" value="OPH46657.1"/>
    <property type="molecule type" value="Genomic_DNA"/>
</dbReference>
<dbReference type="SUPFAM" id="SSF51735">
    <property type="entry name" value="NAD(P)-binding Rossmann-fold domains"/>
    <property type="match status" value="1"/>
</dbReference>
<dbReference type="STRING" id="1469647.BC351_14315"/>
<evidence type="ECO:0000259" key="5">
    <source>
        <dbReference type="SMART" id="SM00829"/>
    </source>
</evidence>
<feature type="domain" description="Enoyl reductase (ER)" evidence="5">
    <location>
        <begin position="10"/>
        <end position="344"/>
    </location>
</feature>
<dbReference type="InterPro" id="IPR050129">
    <property type="entry name" value="Zn_alcohol_dh"/>
</dbReference>
<dbReference type="PANTHER" id="PTHR43401">
    <property type="entry name" value="L-THREONINE 3-DEHYDROGENASE"/>
    <property type="match status" value="1"/>
</dbReference>
<dbReference type="Pfam" id="PF00107">
    <property type="entry name" value="ADH_zinc_N"/>
    <property type="match status" value="1"/>
</dbReference>
<dbReference type="GO" id="GO:0008270">
    <property type="term" value="F:zinc ion binding"/>
    <property type="evidence" value="ECO:0007669"/>
    <property type="project" value="InterPro"/>
</dbReference>
<dbReference type="Pfam" id="PF08240">
    <property type="entry name" value="ADH_N"/>
    <property type="match status" value="1"/>
</dbReference>
<dbReference type="AlphaFoldDB" id="A0A1V4H6J4"/>
<reference evidence="7" key="1">
    <citation type="submission" date="2016-07" db="EMBL/GenBank/DDBJ databases">
        <authorList>
            <person name="Florea S."/>
            <person name="Webb J.S."/>
            <person name="Jaromczyk J."/>
            <person name="Schardl C.L."/>
        </authorList>
    </citation>
    <scope>NUCLEOTIDE SEQUENCE [LARGE SCALE GENOMIC DNA]</scope>
    <source>
        <strain evidence="7">CY1</strain>
    </source>
</reference>
<name>A0A1V4H6J4_9BACL</name>
<evidence type="ECO:0000256" key="1">
    <source>
        <dbReference type="ARBA" id="ARBA00022723"/>
    </source>
</evidence>
<keyword evidence="2 4" id="KW-0862">Zinc</keyword>
<dbReference type="InterPro" id="IPR013149">
    <property type="entry name" value="ADH-like_C"/>
</dbReference>